<protein>
    <submittedName>
        <fullName evidence="2">Uncharacterized protein</fullName>
    </submittedName>
</protein>
<gene>
    <name evidence="2" type="ORF">CB5_LOCUS9994</name>
</gene>
<dbReference type="AlphaFoldDB" id="A0A6V7P7I2"/>
<feature type="compositionally biased region" description="Gly residues" evidence="1">
    <location>
        <begin position="122"/>
        <end position="136"/>
    </location>
</feature>
<feature type="region of interest" description="Disordered" evidence="1">
    <location>
        <begin position="21"/>
        <end position="136"/>
    </location>
</feature>
<reference evidence="2" key="1">
    <citation type="submission" date="2020-07" db="EMBL/GenBank/DDBJ databases">
        <authorList>
            <person name="Lin J."/>
        </authorList>
    </citation>
    <scope>NUCLEOTIDE SEQUENCE</scope>
</reference>
<organism evidence="2">
    <name type="scientific">Ananas comosus var. bracteatus</name>
    <name type="common">red pineapple</name>
    <dbReference type="NCBI Taxonomy" id="296719"/>
    <lineage>
        <taxon>Eukaryota</taxon>
        <taxon>Viridiplantae</taxon>
        <taxon>Streptophyta</taxon>
        <taxon>Embryophyta</taxon>
        <taxon>Tracheophyta</taxon>
        <taxon>Spermatophyta</taxon>
        <taxon>Magnoliopsida</taxon>
        <taxon>Liliopsida</taxon>
        <taxon>Poales</taxon>
        <taxon>Bromeliaceae</taxon>
        <taxon>Bromelioideae</taxon>
        <taxon>Ananas</taxon>
    </lineage>
</organism>
<name>A0A6V7P7I2_ANACO</name>
<feature type="compositionally biased region" description="Gly residues" evidence="1">
    <location>
        <begin position="25"/>
        <end position="35"/>
    </location>
</feature>
<accession>A0A6V7P7I2</accession>
<evidence type="ECO:0000313" key="2">
    <source>
        <dbReference type="EMBL" id="CAD1826783.1"/>
    </source>
</evidence>
<feature type="compositionally biased region" description="Acidic residues" evidence="1">
    <location>
        <begin position="72"/>
        <end position="82"/>
    </location>
</feature>
<feature type="compositionally biased region" description="Gly residues" evidence="1">
    <location>
        <begin position="62"/>
        <end position="71"/>
    </location>
</feature>
<feature type="compositionally biased region" description="Polar residues" evidence="1">
    <location>
        <begin position="95"/>
        <end position="116"/>
    </location>
</feature>
<dbReference type="EMBL" id="LR862146">
    <property type="protein sequence ID" value="CAD1826783.1"/>
    <property type="molecule type" value="Genomic_DNA"/>
</dbReference>
<proteinExistence type="predicted"/>
<evidence type="ECO:0000256" key="1">
    <source>
        <dbReference type="SAM" id="MobiDB-lite"/>
    </source>
</evidence>
<sequence>MGSLRRRVGDTGTRVLANRWAVPSGCGGGVGGGGGRDARIIRHGGGPGVSGSARDRAPAGDGPLGGGGGGDVPDDQDTDEEVDLARDDVEGIQQLYGSNPNFKGVAPSTTGSSPEMETSDAGGAGGGGRWGGGGWW</sequence>